<feature type="signal peptide" evidence="1">
    <location>
        <begin position="1"/>
        <end position="19"/>
    </location>
</feature>
<keyword evidence="1" id="KW-0732">Signal</keyword>
<accession>A0A6J5IQX8</accession>
<evidence type="ECO:0000313" key="2">
    <source>
        <dbReference type="EMBL" id="CAB3962107.1"/>
    </source>
</evidence>
<reference evidence="2 3" key="1">
    <citation type="submission" date="2020-04" db="EMBL/GenBank/DDBJ databases">
        <authorList>
            <person name="Depoorter E."/>
        </authorList>
    </citation>
    <scope>NUCLEOTIDE SEQUENCE [LARGE SCALE GENOMIC DNA]</scope>
    <source>
        <strain evidence="2 3">BCC0217</strain>
    </source>
</reference>
<sequence length="166" mass="18968">MKRLLILLLWMAAFGPAHADDTHTDRWSGTYALFPWDQDSQHFVDRAVDTLTIEKANDADAARLPSMYGSDLSRWSLSSHADEAHQKQSLRRFLADDETDEYREFRWSSLHAQGKIECIDGGNFFICQTAPDRVVDVWDMNFRTTSGIFGVVLHGGLFELRRAGMK</sequence>
<dbReference type="EMBL" id="CABWIL020000004">
    <property type="protein sequence ID" value="CAB3962107.1"/>
    <property type="molecule type" value="Genomic_DNA"/>
</dbReference>
<dbReference type="AlphaFoldDB" id="A0A6J5IQX8"/>
<evidence type="ECO:0000256" key="1">
    <source>
        <dbReference type="SAM" id="SignalP"/>
    </source>
</evidence>
<feature type="chain" id="PRO_5026977844" description="Phosphate ABC transporter permease" evidence="1">
    <location>
        <begin position="20"/>
        <end position="166"/>
    </location>
</feature>
<evidence type="ECO:0008006" key="4">
    <source>
        <dbReference type="Google" id="ProtNLM"/>
    </source>
</evidence>
<proteinExistence type="predicted"/>
<evidence type="ECO:0000313" key="3">
    <source>
        <dbReference type="Proteomes" id="UP000494301"/>
    </source>
</evidence>
<dbReference type="RefSeq" id="WP_175220743.1">
    <property type="nucleotide sequence ID" value="NZ_CABWIL020000004.1"/>
</dbReference>
<protein>
    <recommendedName>
        <fullName evidence="4">Phosphate ABC transporter permease</fullName>
    </recommendedName>
</protein>
<name>A0A6J5IQX8_9BURK</name>
<organism evidence="2 3">
    <name type="scientific">Burkholderia aenigmatica</name>
    <dbReference type="NCBI Taxonomy" id="2015348"/>
    <lineage>
        <taxon>Bacteria</taxon>
        <taxon>Pseudomonadati</taxon>
        <taxon>Pseudomonadota</taxon>
        <taxon>Betaproteobacteria</taxon>
        <taxon>Burkholderiales</taxon>
        <taxon>Burkholderiaceae</taxon>
        <taxon>Burkholderia</taxon>
        <taxon>Burkholderia cepacia complex</taxon>
    </lineage>
</organism>
<gene>
    <name evidence="2" type="ORF">BLA3211_01553</name>
</gene>
<dbReference type="Proteomes" id="UP000494301">
    <property type="component" value="Unassembled WGS sequence"/>
</dbReference>